<comment type="caution">
    <text evidence="1">The sequence shown here is derived from an EMBL/GenBank/DDBJ whole genome shotgun (WGS) entry which is preliminary data.</text>
</comment>
<evidence type="ECO:0000313" key="2">
    <source>
        <dbReference type="Proteomes" id="UP000290287"/>
    </source>
</evidence>
<dbReference type="Proteomes" id="UP000290287">
    <property type="component" value="Unassembled WGS sequence"/>
</dbReference>
<name>A0A4Q0YQB1_9GAMM</name>
<dbReference type="OrthoDB" id="5869838at2"/>
<reference evidence="1 2" key="1">
    <citation type="submission" date="2017-10" db="EMBL/GenBank/DDBJ databases">
        <title>Nyctiphanis sp. nov., isolated from the stomach of the euphausiid Nyctiphanes simplex (Hansen, 1911) in the Gulf of California.</title>
        <authorList>
            <person name="Gomez-Gil B."/>
            <person name="Aguilar-Mendez M."/>
            <person name="Lopez-Cortes A."/>
            <person name="Gomez-Gutierrez J."/>
            <person name="Roque A."/>
            <person name="Lang E."/>
            <person name="Gonzalez-Castillo A."/>
        </authorList>
    </citation>
    <scope>NUCLEOTIDE SEQUENCE [LARGE SCALE GENOMIC DNA]</scope>
    <source>
        <strain evidence="1 2">CAIM 600</strain>
    </source>
</reference>
<gene>
    <name evidence="1" type="ORF">CS022_09835</name>
</gene>
<accession>A0A4Q0YQB1</accession>
<keyword evidence="2" id="KW-1185">Reference proteome</keyword>
<evidence type="ECO:0000313" key="1">
    <source>
        <dbReference type="EMBL" id="RXJ73290.1"/>
    </source>
</evidence>
<organism evidence="1 2">
    <name type="scientific">Veronia nyctiphanis</name>
    <dbReference type="NCBI Taxonomy" id="1278244"/>
    <lineage>
        <taxon>Bacteria</taxon>
        <taxon>Pseudomonadati</taxon>
        <taxon>Pseudomonadota</taxon>
        <taxon>Gammaproteobacteria</taxon>
        <taxon>Vibrionales</taxon>
        <taxon>Vibrionaceae</taxon>
        <taxon>Veronia</taxon>
    </lineage>
</organism>
<dbReference type="RefSeq" id="WP_129122128.1">
    <property type="nucleotide sequence ID" value="NZ_PEIB01000010.1"/>
</dbReference>
<dbReference type="AlphaFoldDB" id="A0A4Q0YQB1"/>
<protein>
    <submittedName>
        <fullName evidence="1">Uncharacterized protein</fullName>
    </submittedName>
</protein>
<sequence length="103" mass="11295">MDKRRFFRLDEISDVAPVTKGDLLNAVDSGRLSLCAWVDARALGTQLRSDEPNRPALANLFDYSGVVGISSKQSIECVNTLKTSVTRALVLQPVVVNSFRTVN</sequence>
<dbReference type="EMBL" id="PEIB01000010">
    <property type="protein sequence ID" value="RXJ73290.1"/>
    <property type="molecule type" value="Genomic_DNA"/>
</dbReference>
<proteinExistence type="predicted"/>